<organism evidence="7 8">
    <name type="scientific">Chloroflexus islandicus</name>
    <dbReference type="NCBI Taxonomy" id="1707952"/>
    <lineage>
        <taxon>Bacteria</taxon>
        <taxon>Bacillati</taxon>
        <taxon>Chloroflexota</taxon>
        <taxon>Chloroflexia</taxon>
        <taxon>Chloroflexales</taxon>
        <taxon>Chloroflexineae</taxon>
        <taxon>Chloroflexaceae</taxon>
        <taxon>Chloroflexus</taxon>
    </lineage>
</organism>
<evidence type="ECO:0000256" key="3">
    <source>
        <dbReference type="ARBA" id="ARBA00022692"/>
    </source>
</evidence>
<evidence type="ECO:0000256" key="2">
    <source>
        <dbReference type="ARBA" id="ARBA00022475"/>
    </source>
</evidence>
<evidence type="ECO:0000256" key="6">
    <source>
        <dbReference type="SAM" id="Phobius"/>
    </source>
</evidence>
<dbReference type="PANTHER" id="PTHR47089:SF1">
    <property type="entry name" value="GUANOSINE ABC TRANSPORTER PERMEASE PROTEIN NUPP"/>
    <property type="match status" value="1"/>
</dbReference>
<protein>
    <recommendedName>
        <fullName evidence="9">ABC transporter permease</fullName>
    </recommendedName>
</protein>
<evidence type="ECO:0008006" key="9">
    <source>
        <dbReference type="Google" id="ProtNLM"/>
    </source>
</evidence>
<dbReference type="RefSeq" id="WP_066788410.1">
    <property type="nucleotide sequence ID" value="NZ_LWQS01000060.1"/>
</dbReference>
<dbReference type="Pfam" id="PF02653">
    <property type="entry name" value="BPD_transp_2"/>
    <property type="match status" value="1"/>
</dbReference>
<gene>
    <name evidence="7" type="ORF">A6A03_02485</name>
</gene>
<dbReference type="EMBL" id="LWQS01000060">
    <property type="protein sequence ID" value="OAN45041.1"/>
    <property type="molecule type" value="Genomic_DNA"/>
</dbReference>
<keyword evidence="4 6" id="KW-1133">Transmembrane helix</keyword>
<dbReference type="AlphaFoldDB" id="A0A178M8D0"/>
<reference evidence="7 8" key="1">
    <citation type="submission" date="2016-04" db="EMBL/GenBank/DDBJ databases">
        <title>Chloroflexus islandicus sp. nov., a thermophilic filamentous anoxygenic phototrophic bacterium from geyser Strokkur (Iceland).</title>
        <authorList>
            <person name="Gaisin V.A."/>
            <person name="Kalashnikov A.M."/>
            <person name="Sukhacheva M.V."/>
            <person name="Grouzdev D.S."/>
            <person name="Ivanov T.M."/>
            <person name="Kuznetsov B."/>
            <person name="Gorlenko V.M."/>
        </authorList>
    </citation>
    <scope>NUCLEOTIDE SEQUENCE [LARGE SCALE GENOMIC DNA]</scope>
    <source>
        <strain evidence="8">isl-2</strain>
    </source>
</reference>
<sequence length="379" mass="39638">MAQAATEAGVRPSALRQVWDRWSGILVPILAVFSALVVGAFIIGITGADWQAAYIGLWEGAFGSPRAIADTVVRSTPFIICGLAVALAFKAGLFNIGAEGQLYAGAVAAVVIGTTLQMPAIFHIPATLIAGALGGAAWAAIAGFLKARTGAHEVINTIMLNYIALRMTDWLIRSKTPYILGDPADTTGARSRLIVDTARLPGIQVGSSTILHLGILLAIVLVFVIAWLLYRTTLGFEMRTAGTNPNAARYAGISVPRTIVLAMAFAGGLAGVAGAIEVSGVRGSLSADFFSGLGFDAIAVALLARANPVGIIFSGLLWGGLLTGARLMQVRASLSIDVIKIVQALIIMFVAADQIVRFIYRLPKRKPGEETQLSKGWGG</sequence>
<dbReference type="GO" id="GO:0005886">
    <property type="term" value="C:plasma membrane"/>
    <property type="evidence" value="ECO:0007669"/>
    <property type="project" value="UniProtKB-SubCell"/>
</dbReference>
<feature type="transmembrane region" description="Helical" evidence="6">
    <location>
        <begin position="25"/>
        <end position="47"/>
    </location>
</feature>
<feature type="transmembrane region" description="Helical" evidence="6">
    <location>
        <begin position="128"/>
        <end position="145"/>
    </location>
</feature>
<dbReference type="CDD" id="cd06580">
    <property type="entry name" value="TM_PBP1_transp_TpRbsC_like"/>
    <property type="match status" value="1"/>
</dbReference>
<feature type="transmembrane region" description="Helical" evidence="6">
    <location>
        <begin position="209"/>
        <end position="230"/>
    </location>
</feature>
<dbReference type="InterPro" id="IPR001851">
    <property type="entry name" value="ABC_transp_permease"/>
</dbReference>
<keyword evidence="3 6" id="KW-0812">Transmembrane</keyword>
<evidence type="ECO:0000256" key="4">
    <source>
        <dbReference type="ARBA" id="ARBA00022989"/>
    </source>
</evidence>
<evidence type="ECO:0000256" key="5">
    <source>
        <dbReference type="ARBA" id="ARBA00023136"/>
    </source>
</evidence>
<dbReference type="STRING" id="1707952.A6A03_02485"/>
<keyword evidence="2" id="KW-1003">Cell membrane</keyword>
<feature type="transmembrane region" description="Helical" evidence="6">
    <location>
        <begin position="67"/>
        <end position="89"/>
    </location>
</feature>
<comment type="subcellular location">
    <subcellularLocation>
        <location evidence="1">Cell membrane</location>
        <topology evidence="1">Multi-pass membrane protein</topology>
    </subcellularLocation>
</comment>
<dbReference type="GO" id="GO:0022857">
    <property type="term" value="F:transmembrane transporter activity"/>
    <property type="evidence" value="ECO:0007669"/>
    <property type="project" value="InterPro"/>
</dbReference>
<name>A0A178M8D0_9CHLR</name>
<keyword evidence="8" id="KW-1185">Reference proteome</keyword>
<feature type="transmembrane region" description="Helical" evidence="6">
    <location>
        <begin position="297"/>
        <end position="321"/>
    </location>
</feature>
<dbReference type="PANTHER" id="PTHR47089">
    <property type="entry name" value="ABC TRANSPORTER, PERMEASE PROTEIN"/>
    <property type="match status" value="1"/>
</dbReference>
<evidence type="ECO:0000313" key="7">
    <source>
        <dbReference type="EMBL" id="OAN45041.1"/>
    </source>
</evidence>
<proteinExistence type="predicted"/>
<dbReference type="OrthoDB" id="45037at2"/>
<evidence type="ECO:0000256" key="1">
    <source>
        <dbReference type="ARBA" id="ARBA00004651"/>
    </source>
</evidence>
<evidence type="ECO:0000313" key="8">
    <source>
        <dbReference type="Proteomes" id="UP000078287"/>
    </source>
</evidence>
<accession>A0A178M8D0</accession>
<comment type="caution">
    <text evidence="7">The sequence shown here is derived from an EMBL/GenBank/DDBJ whole genome shotgun (WGS) entry which is preliminary data.</text>
</comment>
<feature type="transmembrane region" description="Helical" evidence="6">
    <location>
        <begin position="250"/>
        <end position="276"/>
    </location>
</feature>
<feature type="transmembrane region" description="Helical" evidence="6">
    <location>
        <begin position="341"/>
        <end position="360"/>
    </location>
</feature>
<dbReference type="Proteomes" id="UP000078287">
    <property type="component" value="Unassembled WGS sequence"/>
</dbReference>
<keyword evidence="5 6" id="KW-0472">Membrane</keyword>